<sequence>STTLKEETVKHLDEDKKDSVKNVKVTDVKVEGNTVKVHTDVEVKKTDDKKTVEAAVKKVVETSSELKSTISQTATKDVKHEDVKSTSVTDIKHEDKKDTNEKTTSNIVVIEHKTAEEAQKHAENIVKDKSSVSTTLKEETVKHLDEDKKDSVKNVKVTDVKVEGNTVKVHTDVECHNSEDKKTVEAAVKKVVETSSELKSTISQTATKDVKHEDVKSTSVTDIKHEDKKDTNEKTTSNIVVIEHKTAEEAQKHAENIVKDKSSVSTTLKEETVKHLDEDKKDSVKNVKVTDVKVEGNTVKVHTDVEVKKTDDKKTVEAAVKKVVETSSELKGRILETGTVDVKHDGLKFASVKNVAVNTSKSRASYLPTAEECSRCPSASGGRLLSSIILSGVPYRKAMSNEFLSGAAASLRGELSKELRSEEEPQSLNIVTVDGDDKNTVVNLELKSKAGFLDVIKAKWHEQSFIKKFWLHFRFENRFVRNATAENKWKKFQKICYG</sequence>
<dbReference type="AlphaFoldDB" id="A0A815Q4R1"/>
<feature type="compositionally biased region" description="Basic and acidic residues" evidence="1">
    <location>
        <begin position="76"/>
        <end position="101"/>
    </location>
</feature>
<gene>
    <name evidence="2" type="ORF">GPM918_LOCUS34977</name>
    <name evidence="3" type="ORF">SRO942_LOCUS35692</name>
</gene>
<evidence type="ECO:0000313" key="4">
    <source>
        <dbReference type="Proteomes" id="UP000663829"/>
    </source>
</evidence>
<dbReference type="Proteomes" id="UP000681722">
    <property type="component" value="Unassembled WGS sequence"/>
</dbReference>
<feature type="compositionally biased region" description="Polar residues" evidence="1">
    <location>
        <begin position="195"/>
        <end position="207"/>
    </location>
</feature>
<feature type="region of interest" description="Disordered" evidence="1">
    <location>
        <begin position="61"/>
        <end position="104"/>
    </location>
</feature>
<keyword evidence="4" id="KW-1185">Reference proteome</keyword>
<name>A0A815Q4R1_9BILA</name>
<feature type="compositionally biased region" description="Polar residues" evidence="1">
    <location>
        <begin position="63"/>
        <end position="75"/>
    </location>
</feature>
<protein>
    <submittedName>
        <fullName evidence="2">Uncharacterized protein</fullName>
    </submittedName>
</protein>
<comment type="caution">
    <text evidence="2">The sequence shown here is derived from an EMBL/GenBank/DDBJ whole genome shotgun (WGS) entry which is preliminary data.</text>
</comment>
<evidence type="ECO:0000313" key="2">
    <source>
        <dbReference type="EMBL" id="CAF1458047.1"/>
    </source>
</evidence>
<evidence type="ECO:0000313" key="3">
    <source>
        <dbReference type="EMBL" id="CAF4329264.1"/>
    </source>
</evidence>
<reference evidence="2" key="1">
    <citation type="submission" date="2021-02" db="EMBL/GenBank/DDBJ databases">
        <authorList>
            <person name="Nowell W R."/>
        </authorList>
    </citation>
    <scope>NUCLEOTIDE SEQUENCE</scope>
</reference>
<feature type="region of interest" description="Disordered" evidence="1">
    <location>
        <begin position="194"/>
        <end position="233"/>
    </location>
</feature>
<dbReference type="EMBL" id="CAJOBC010085300">
    <property type="protein sequence ID" value="CAF4329264.1"/>
    <property type="molecule type" value="Genomic_DNA"/>
</dbReference>
<proteinExistence type="predicted"/>
<dbReference type="Proteomes" id="UP000663829">
    <property type="component" value="Unassembled WGS sequence"/>
</dbReference>
<evidence type="ECO:0000256" key="1">
    <source>
        <dbReference type="SAM" id="MobiDB-lite"/>
    </source>
</evidence>
<feature type="non-terminal residue" evidence="2">
    <location>
        <position position="498"/>
    </location>
</feature>
<organism evidence="2 4">
    <name type="scientific">Didymodactylos carnosus</name>
    <dbReference type="NCBI Taxonomy" id="1234261"/>
    <lineage>
        <taxon>Eukaryota</taxon>
        <taxon>Metazoa</taxon>
        <taxon>Spiralia</taxon>
        <taxon>Gnathifera</taxon>
        <taxon>Rotifera</taxon>
        <taxon>Eurotatoria</taxon>
        <taxon>Bdelloidea</taxon>
        <taxon>Philodinida</taxon>
        <taxon>Philodinidae</taxon>
        <taxon>Didymodactylos</taxon>
    </lineage>
</organism>
<accession>A0A815Q4R1</accession>
<feature type="compositionally biased region" description="Basic and acidic residues" evidence="1">
    <location>
        <begin position="208"/>
        <end position="233"/>
    </location>
</feature>
<dbReference type="EMBL" id="CAJNOQ010019842">
    <property type="protein sequence ID" value="CAF1458047.1"/>
    <property type="molecule type" value="Genomic_DNA"/>
</dbReference>